<feature type="region of interest" description="Disordered" evidence="2">
    <location>
        <begin position="369"/>
        <end position="389"/>
    </location>
</feature>
<sequence length="389" mass="41889">MLPTPRERRLLATLRQAGPLSRRELHERTGWRPNTVGSLVGGLLERGLLCEGEAELVGRGRPRVPVTIDPGRRAVLGMALEPGQVSACRLNLLGERIDDVRLRAASDVSETMAAASELLATSDRLDQVIAVGLSVTGFVDPVAPSILLSSAMPAATPISLEPVHKALGDLPLILENDMHALAAQWSLTHAAGPEEDILLVLVRDGAIGAAVLVDGRPNRGCVVGGNELGHTRFFIDTDRCYCGQVGCLERIVSSAFLHQRGVPTDSRLFELLARDTSDNSAVQTVLDHLAIALSNAVNFIRPNRLVIVSELADHPAVCDRLTESVRSGLLSVLASRVGIETWNGPDGGFAETAGWLALASLYRHGWQPFPTAETDRPRRRRTPRQRASA</sequence>
<feature type="compositionally biased region" description="Basic residues" evidence="2">
    <location>
        <begin position="377"/>
        <end position="389"/>
    </location>
</feature>
<gene>
    <name evidence="3" type="ORF">ACERK3_04000</name>
</gene>
<dbReference type="SUPFAM" id="SSF53067">
    <property type="entry name" value="Actin-like ATPase domain"/>
    <property type="match status" value="2"/>
</dbReference>
<evidence type="ECO:0000313" key="4">
    <source>
        <dbReference type="Proteomes" id="UP001575105"/>
    </source>
</evidence>
<proteinExistence type="inferred from homology"/>
<keyword evidence="4" id="KW-1185">Reference proteome</keyword>
<dbReference type="RefSeq" id="WP_425344376.1">
    <property type="nucleotide sequence ID" value="NZ_JBGUBD010000002.1"/>
</dbReference>
<evidence type="ECO:0000256" key="2">
    <source>
        <dbReference type="SAM" id="MobiDB-lite"/>
    </source>
</evidence>
<dbReference type="InterPro" id="IPR036390">
    <property type="entry name" value="WH_DNA-bd_sf"/>
</dbReference>
<dbReference type="Gene3D" id="3.30.420.40">
    <property type="match status" value="2"/>
</dbReference>
<dbReference type="InterPro" id="IPR000600">
    <property type="entry name" value="ROK"/>
</dbReference>
<dbReference type="InterPro" id="IPR043129">
    <property type="entry name" value="ATPase_NBD"/>
</dbReference>
<evidence type="ECO:0000313" key="3">
    <source>
        <dbReference type="EMBL" id="MFA9477452.1"/>
    </source>
</evidence>
<dbReference type="InterPro" id="IPR036388">
    <property type="entry name" value="WH-like_DNA-bd_sf"/>
</dbReference>
<organism evidence="3 4">
    <name type="scientific">Natronomicrosphaera hydrolytica</name>
    <dbReference type="NCBI Taxonomy" id="3242702"/>
    <lineage>
        <taxon>Bacteria</taxon>
        <taxon>Pseudomonadati</taxon>
        <taxon>Planctomycetota</taxon>
        <taxon>Phycisphaerae</taxon>
        <taxon>Phycisphaerales</taxon>
        <taxon>Phycisphaeraceae</taxon>
        <taxon>Natronomicrosphaera</taxon>
    </lineage>
</organism>
<dbReference type="Proteomes" id="UP001575105">
    <property type="component" value="Unassembled WGS sequence"/>
</dbReference>
<dbReference type="PANTHER" id="PTHR18964:SF149">
    <property type="entry name" value="BIFUNCTIONAL UDP-N-ACETYLGLUCOSAMINE 2-EPIMERASE_N-ACETYLMANNOSAMINE KINASE"/>
    <property type="match status" value="1"/>
</dbReference>
<dbReference type="SUPFAM" id="SSF46785">
    <property type="entry name" value="Winged helix' DNA-binding domain"/>
    <property type="match status" value="1"/>
</dbReference>
<protein>
    <submittedName>
        <fullName evidence="3">ROK family protein</fullName>
    </submittedName>
</protein>
<dbReference type="Pfam" id="PF00480">
    <property type="entry name" value="ROK"/>
    <property type="match status" value="1"/>
</dbReference>
<accession>A0ABV4U1H2</accession>
<name>A0ABV4U1H2_9BACT</name>
<comment type="caution">
    <text evidence="3">The sequence shown here is derived from an EMBL/GenBank/DDBJ whole genome shotgun (WGS) entry which is preliminary data.</text>
</comment>
<reference evidence="3 4" key="1">
    <citation type="submission" date="2024-08" db="EMBL/GenBank/DDBJ databases">
        <title>Whole-genome sequencing of halo(alkali)philic microorganisms from hypersaline lakes.</title>
        <authorList>
            <person name="Sorokin D.Y."/>
            <person name="Merkel A.Y."/>
            <person name="Messina E."/>
            <person name="Yakimov M."/>
        </authorList>
    </citation>
    <scope>NUCLEOTIDE SEQUENCE [LARGE SCALE GENOMIC DNA]</scope>
    <source>
        <strain evidence="3 4">AB-hyl4</strain>
    </source>
</reference>
<dbReference type="EMBL" id="JBGUBD010000002">
    <property type="protein sequence ID" value="MFA9477452.1"/>
    <property type="molecule type" value="Genomic_DNA"/>
</dbReference>
<dbReference type="PANTHER" id="PTHR18964">
    <property type="entry name" value="ROK (REPRESSOR, ORF, KINASE) FAMILY"/>
    <property type="match status" value="1"/>
</dbReference>
<evidence type="ECO:0000256" key="1">
    <source>
        <dbReference type="ARBA" id="ARBA00006479"/>
    </source>
</evidence>
<dbReference type="Gene3D" id="1.10.10.10">
    <property type="entry name" value="Winged helix-like DNA-binding domain superfamily/Winged helix DNA-binding domain"/>
    <property type="match status" value="1"/>
</dbReference>
<comment type="similarity">
    <text evidence="1">Belongs to the ROK (NagC/XylR) family.</text>
</comment>